<comment type="caution">
    <text evidence="1">The sequence shown here is derived from an EMBL/GenBank/DDBJ whole genome shotgun (WGS) entry which is preliminary data.</text>
</comment>
<dbReference type="AlphaFoldDB" id="A0A1U7NFQ3"/>
<dbReference type="Proteomes" id="UP000186341">
    <property type="component" value="Unassembled WGS sequence"/>
</dbReference>
<name>A0A1U7NFQ3_9FIRM</name>
<dbReference type="GeneID" id="82202919"/>
<dbReference type="EMBL" id="MPJW01000138">
    <property type="protein sequence ID" value="OLU39278.1"/>
    <property type="molecule type" value="Genomic_DNA"/>
</dbReference>
<evidence type="ECO:0000313" key="1">
    <source>
        <dbReference type="EMBL" id="OLU39278.1"/>
    </source>
</evidence>
<protein>
    <submittedName>
        <fullName evidence="1">Uncharacterized protein</fullName>
    </submittedName>
</protein>
<keyword evidence="2" id="KW-1185">Reference proteome</keyword>
<organism evidence="1 2">
    <name type="scientific">Ileibacterium valens</name>
    <dbReference type="NCBI Taxonomy" id="1862668"/>
    <lineage>
        <taxon>Bacteria</taxon>
        <taxon>Bacillati</taxon>
        <taxon>Bacillota</taxon>
        <taxon>Erysipelotrichia</taxon>
        <taxon>Erysipelotrichales</taxon>
        <taxon>Erysipelotrichaceae</taxon>
        <taxon>Ileibacterium</taxon>
    </lineage>
</organism>
<reference evidence="1 2" key="1">
    <citation type="submission" date="2016-11" db="EMBL/GenBank/DDBJ databases">
        <title>Description of two novel members of the family Erysipelotrichaceae: Ileibacterium lipovorans gen. nov., sp. nov. and Dubosiella newyorkensis, gen. nov., sp. nov.</title>
        <authorList>
            <person name="Cox L.M."/>
            <person name="Sohn J."/>
            <person name="Tyrrell K.L."/>
            <person name="Citron D.M."/>
            <person name="Lawson P.A."/>
            <person name="Patel N.B."/>
            <person name="Iizumi T."/>
            <person name="Perez-Perez G.I."/>
            <person name="Goldstein E.J."/>
            <person name="Blaser M.J."/>
        </authorList>
    </citation>
    <scope>NUCLEOTIDE SEQUENCE [LARGE SCALE GENOMIC DNA]</scope>
    <source>
        <strain evidence="1 2">NYU-BL-A3</strain>
    </source>
</reference>
<dbReference type="OrthoDB" id="1769358at2"/>
<gene>
    <name evidence="1" type="ORF">BO222_06875</name>
</gene>
<proteinExistence type="predicted"/>
<accession>A0A1U7NFQ3</accession>
<evidence type="ECO:0000313" key="2">
    <source>
        <dbReference type="Proteomes" id="UP000186341"/>
    </source>
</evidence>
<dbReference type="RefSeq" id="WP_075819621.1">
    <property type="nucleotide sequence ID" value="NZ_CAOUMU010000054.1"/>
</dbReference>
<sequence length="267" mass="28182">MKIDTEVLNELAARIESLKSAPALQTPELIYRQNEINSILNGMITFCRSLASLADETENSMFRDVEIIHGGEQGFSAFYKVSGKPENFLRGSTIKASGEAKYSLYGTEAVLENENSYITGTFNSLSLGIAGSAAIRMMKKDSFDPMIKLQANIGGNLANASVGGGVGNNMLGASVEAVGEVGAVYANAEAILSTDEIGLEAQVGAAAARGECSLSFNLMDVKLTLTGEGSVGSAEAGFEYHHSAREWEVGSKLGFIAGLGVKIKVEY</sequence>